<feature type="compositionally biased region" description="Basic and acidic residues" evidence="1">
    <location>
        <begin position="81"/>
        <end position="106"/>
    </location>
</feature>
<proteinExistence type="predicted"/>
<feature type="region of interest" description="Disordered" evidence="1">
    <location>
        <begin position="70"/>
        <end position="109"/>
    </location>
</feature>
<evidence type="ECO:0000313" key="4">
    <source>
        <dbReference type="Proteomes" id="UP000546701"/>
    </source>
</evidence>
<dbReference type="Proteomes" id="UP000546701">
    <property type="component" value="Unassembled WGS sequence"/>
</dbReference>
<keyword evidence="4" id="KW-1185">Reference proteome</keyword>
<evidence type="ECO:0000313" key="3">
    <source>
        <dbReference type="EMBL" id="MBB5727796.1"/>
    </source>
</evidence>
<evidence type="ECO:0000256" key="2">
    <source>
        <dbReference type="SAM" id="SignalP"/>
    </source>
</evidence>
<reference evidence="3 4" key="1">
    <citation type="submission" date="2020-08" db="EMBL/GenBank/DDBJ databases">
        <title>Genomic Encyclopedia of Type Strains, Phase IV (KMG-IV): sequencing the most valuable type-strain genomes for metagenomic binning, comparative biology and taxonomic classification.</title>
        <authorList>
            <person name="Goeker M."/>
        </authorList>
    </citation>
    <scope>NUCLEOTIDE SEQUENCE [LARGE SCALE GENOMIC DNA]</scope>
    <source>
        <strain evidence="3 4">DSM 103336</strain>
    </source>
</reference>
<feature type="chain" id="PRO_5031480298" evidence="2">
    <location>
        <begin position="19"/>
        <end position="122"/>
    </location>
</feature>
<accession>A0A7W9BPY3</accession>
<evidence type="ECO:0000256" key="1">
    <source>
        <dbReference type="SAM" id="MobiDB-lite"/>
    </source>
</evidence>
<comment type="caution">
    <text evidence="3">The sequence shown here is derived from an EMBL/GenBank/DDBJ whole genome shotgun (WGS) entry which is preliminary data.</text>
</comment>
<dbReference type="EMBL" id="JACIJR010000001">
    <property type="protein sequence ID" value="MBB5727796.1"/>
    <property type="molecule type" value="Genomic_DNA"/>
</dbReference>
<dbReference type="OrthoDB" id="9844817at2"/>
<sequence length="122" mass="13628">MFAFVLALLAANPVPVLLTPPPPTARQLITANEALRRYRELTSALPMCKRDTADSDDIIVCAPGPKDRYRAWNGDPISEPRSPRYARDSTGDRRVSEGLRDRRCDDGQSFGRCGLARELQTR</sequence>
<protein>
    <submittedName>
        <fullName evidence="3">Uncharacterized protein</fullName>
    </submittedName>
</protein>
<gene>
    <name evidence="3" type="ORF">FHS99_000252</name>
</gene>
<dbReference type="AlphaFoldDB" id="A0A7W9BPY3"/>
<feature type="signal peptide" evidence="2">
    <location>
        <begin position="1"/>
        <end position="18"/>
    </location>
</feature>
<keyword evidence="2" id="KW-0732">Signal</keyword>
<organism evidence="3 4">
    <name type="scientific">Sphingomonas prati</name>
    <dbReference type="NCBI Taxonomy" id="1843237"/>
    <lineage>
        <taxon>Bacteria</taxon>
        <taxon>Pseudomonadati</taxon>
        <taxon>Pseudomonadota</taxon>
        <taxon>Alphaproteobacteria</taxon>
        <taxon>Sphingomonadales</taxon>
        <taxon>Sphingomonadaceae</taxon>
        <taxon>Sphingomonas</taxon>
    </lineage>
</organism>
<dbReference type="RefSeq" id="WP_157175199.1">
    <property type="nucleotide sequence ID" value="NZ_BMJP01000001.1"/>
</dbReference>
<name>A0A7W9BPY3_9SPHN</name>